<evidence type="ECO:0000256" key="1">
    <source>
        <dbReference type="ARBA" id="ARBA00004417"/>
    </source>
</evidence>
<reference evidence="12 13" key="1">
    <citation type="journal article" date="2017" name="Nat. Microbiol.">
        <title>Natural product diversity associated with the nematode symbionts Photorhabdus and Xenorhabdus.</title>
        <authorList>
            <person name="Tobias N.J."/>
            <person name="Wolff H."/>
            <person name="Djahanschiri B."/>
            <person name="Grundmann F."/>
            <person name="Kronenwerth M."/>
            <person name="Shi Y.M."/>
            <person name="Simonyi S."/>
            <person name="Grun P."/>
            <person name="Shapiro-Ilan D."/>
            <person name="Pidot S.J."/>
            <person name="Stinear T.P."/>
            <person name="Ebersberger I."/>
            <person name="Bode H.B."/>
        </authorList>
    </citation>
    <scope>NUCLEOTIDE SEQUENCE [LARGE SCALE GENOMIC DNA]</scope>
    <source>
        <strain evidence="12 13">DSM 17904</strain>
    </source>
</reference>
<sequence>MSQSNSANDSLQTHLLQRHPSQQHSSQKHSLQNQAANTLPMLPLLAVRGIAKQFSGLAVLKQIDFTLMAGQVHALLGGNGAGKSTLMKIIAGLEQPDAGTLMMEGNAISQLTPAKAHQLGIYLVPQEPLLFPNLSVQENILFRLPKHLASKSRMQQLLTQLNCRLNLSAPAGSLDVVDQQMVEIMRGLMRNSRILILDEPTASLTPAETERLFERIRELQQQQVGIIFISHKIPEIRQIADYVSVMRDGMIALSGAMAGFSTETIIQAITPTVKDSVLTKTQKLWLDAGNLQHIGDHADPMLEVTALYGEGFRDISLTLKGGEIVGLAGVVGAGRTELAETLYGLRPVVSGEIRLRQQVLNSLNTAARLRCGLVYLPEDRQASGLFLDASLSWNVCSLTHNQNAFWARPAYDAAVLERYRRALNIRYSHTSQPVRTLSGGNQQKILIAKCLEAKPAVLIIDEPTRGVDVSARTDIYQLIRSIASQQVAVLLISSDLDEIVQLADRALVMHHGEICGHLDKSNMSVDAIMHLSFGERALC</sequence>
<evidence type="ECO:0000256" key="8">
    <source>
        <dbReference type="ARBA" id="ARBA00023798"/>
    </source>
</evidence>
<evidence type="ECO:0000259" key="11">
    <source>
        <dbReference type="PROSITE" id="PS50893"/>
    </source>
</evidence>
<evidence type="ECO:0000256" key="9">
    <source>
        <dbReference type="ARBA" id="ARBA00034076"/>
    </source>
</evidence>
<dbReference type="InterPro" id="IPR027417">
    <property type="entry name" value="P-loop_NTPase"/>
</dbReference>
<dbReference type="EC" id="7.6.2.13" evidence="8 10"/>
<feature type="domain" description="ABC transporter" evidence="11">
    <location>
        <begin position="296"/>
        <end position="536"/>
    </location>
</feature>
<evidence type="ECO:0000256" key="10">
    <source>
        <dbReference type="RuleBase" id="RU368026"/>
    </source>
</evidence>
<keyword evidence="10" id="KW-0813">Transport</keyword>
<dbReference type="CDD" id="cd03215">
    <property type="entry name" value="ABC_Carb_Monos_II"/>
    <property type="match status" value="1"/>
</dbReference>
<dbReference type="GO" id="GO:0016887">
    <property type="term" value="F:ATP hydrolysis activity"/>
    <property type="evidence" value="ECO:0007669"/>
    <property type="project" value="InterPro"/>
</dbReference>
<dbReference type="Gene3D" id="3.40.50.300">
    <property type="entry name" value="P-loop containing nucleotide triphosphate hydrolases"/>
    <property type="match status" value="2"/>
</dbReference>
<dbReference type="PANTHER" id="PTHR43790">
    <property type="entry name" value="CARBOHYDRATE TRANSPORT ATP-BINDING PROTEIN MG119-RELATED"/>
    <property type="match status" value="1"/>
</dbReference>
<comment type="caution">
    <text evidence="12">The sequence shown here is derived from an EMBL/GenBank/DDBJ whole genome shotgun (WGS) entry which is preliminary data.</text>
</comment>
<evidence type="ECO:0000256" key="4">
    <source>
        <dbReference type="ARBA" id="ARBA00019459"/>
    </source>
</evidence>
<name>A0A2D0KNI5_9GAMM</name>
<dbReference type="PROSITE" id="PS00211">
    <property type="entry name" value="ABC_TRANSPORTER_1"/>
    <property type="match status" value="1"/>
</dbReference>
<comment type="subcellular location">
    <subcellularLocation>
        <location evidence="1 10">Cell inner membrane</location>
        <topology evidence="1 10">Peripheral membrane protein</topology>
    </subcellularLocation>
</comment>
<evidence type="ECO:0000313" key="13">
    <source>
        <dbReference type="Proteomes" id="UP000222366"/>
    </source>
</evidence>
<dbReference type="Pfam" id="PF00005">
    <property type="entry name" value="ABC_tran"/>
    <property type="match status" value="2"/>
</dbReference>
<dbReference type="InterPro" id="IPR003439">
    <property type="entry name" value="ABC_transporter-like_ATP-bd"/>
</dbReference>
<gene>
    <name evidence="10" type="primary">lsrA</name>
    <name evidence="12" type="ORF">Xsto_02463</name>
</gene>
<dbReference type="PANTHER" id="PTHR43790:SF2">
    <property type="entry name" value="AUTOINDUCER 2 IMPORT ATP-BINDING PROTEIN LSRA"/>
    <property type="match status" value="1"/>
</dbReference>
<comment type="function">
    <text evidence="7 10">Part of the ABC transporter complex LsrABCD involved in autoinducer 2 (AI-2) import. Responsible for energy coupling to the transport system.</text>
</comment>
<dbReference type="InterPro" id="IPR050107">
    <property type="entry name" value="ABC_carbohydrate_import_ATPase"/>
</dbReference>
<keyword evidence="5 10" id="KW-0547">Nucleotide-binding</keyword>
<keyword evidence="6 10" id="KW-0067">ATP-binding</keyword>
<comment type="subunit">
    <text evidence="3 10">The complex is composed of two ATP-binding proteins (LsrA), two transmembrane proteins (LsrC and LsrD) and a solute-binding protein (LsrB).</text>
</comment>
<feature type="domain" description="ABC transporter" evidence="11">
    <location>
        <begin position="45"/>
        <end position="273"/>
    </location>
</feature>
<dbReference type="CDD" id="cd03216">
    <property type="entry name" value="ABC_Carb_Monos_I"/>
    <property type="match status" value="1"/>
</dbReference>
<dbReference type="GO" id="GO:1905887">
    <property type="term" value="P:autoinducer AI-2 transmembrane transport"/>
    <property type="evidence" value="ECO:0007669"/>
    <property type="project" value="UniProtKB-UniRule"/>
</dbReference>
<dbReference type="NCBIfam" id="NF011967">
    <property type="entry name" value="PRK15439.1"/>
    <property type="match status" value="1"/>
</dbReference>
<comment type="catalytic activity">
    <reaction evidence="9 10">
        <text>ATP + H2O + (2R,4S)-2-methyl-2,3,3,4-tetrahydroxytetrahydrofuran-[AI-2-binding protein]Side 1 = ADP + phosphate + (2R,4S)-2-methyl-2,3,3,4-tetrahydroxytetrahydrofuranSide 2 + [AI-2-binding protein]Side 1.</text>
        <dbReference type="EC" id="7.6.2.13"/>
    </reaction>
</comment>
<dbReference type="GO" id="GO:0005886">
    <property type="term" value="C:plasma membrane"/>
    <property type="evidence" value="ECO:0007669"/>
    <property type="project" value="UniProtKB-SubCell"/>
</dbReference>
<evidence type="ECO:0000256" key="7">
    <source>
        <dbReference type="ARBA" id="ARBA00023747"/>
    </source>
</evidence>
<keyword evidence="10" id="KW-0472">Membrane</keyword>
<dbReference type="Proteomes" id="UP000222366">
    <property type="component" value="Unassembled WGS sequence"/>
</dbReference>
<dbReference type="AlphaFoldDB" id="A0A2D0KNI5"/>
<dbReference type="SUPFAM" id="SSF52540">
    <property type="entry name" value="P-loop containing nucleoside triphosphate hydrolases"/>
    <property type="match status" value="2"/>
</dbReference>
<keyword evidence="10" id="KW-1003">Cell membrane</keyword>
<keyword evidence="10" id="KW-1278">Translocase</keyword>
<dbReference type="InterPro" id="IPR017871">
    <property type="entry name" value="ABC_transporter-like_CS"/>
</dbReference>
<dbReference type="InterPro" id="IPR003593">
    <property type="entry name" value="AAA+_ATPase"/>
</dbReference>
<keyword evidence="10" id="KW-0997">Cell inner membrane</keyword>
<dbReference type="PROSITE" id="PS50893">
    <property type="entry name" value="ABC_TRANSPORTER_2"/>
    <property type="match status" value="2"/>
</dbReference>
<evidence type="ECO:0000313" key="12">
    <source>
        <dbReference type="EMBL" id="PHM65001.1"/>
    </source>
</evidence>
<keyword evidence="13" id="KW-1185">Reference proteome</keyword>
<dbReference type="SMART" id="SM00382">
    <property type="entry name" value="AAA"/>
    <property type="match status" value="2"/>
</dbReference>
<dbReference type="GO" id="GO:0005524">
    <property type="term" value="F:ATP binding"/>
    <property type="evidence" value="ECO:0007669"/>
    <property type="project" value="UniProtKB-UniRule"/>
</dbReference>
<comment type="similarity">
    <text evidence="2 10">Belongs to the ABC transporter superfamily. AI-2 autoinducer porter (TC 3.A.1.2.8) family.</text>
</comment>
<dbReference type="EMBL" id="NJAJ01000021">
    <property type="protein sequence ID" value="PHM65001.1"/>
    <property type="molecule type" value="Genomic_DNA"/>
</dbReference>
<evidence type="ECO:0000256" key="3">
    <source>
        <dbReference type="ARBA" id="ARBA00011262"/>
    </source>
</evidence>
<organism evidence="12 13">
    <name type="scientific">Xenorhabdus stockiae</name>
    <dbReference type="NCBI Taxonomy" id="351614"/>
    <lineage>
        <taxon>Bacteria</taxon>
        <taxon>Pseudomonadati</taxon>
        <taxon>Pseudomonadota</taxon>
        <taxon>Gammaproteobacteria</taxon>
        <taxon>Enterobacterales</taxon>
        <taxon>Morganellaceae</taxon>
        <taxon>Xenorhabdus</taxon>
    </lineage>
</organism>
<evidence type="ECO:0000256" key="5">
    <source>
        <dbReference type="ARBA" id="ARBA00022741"/>
    </source>
</evidence>
<evidence type="ECO:0000256" key="6">
    <source>
        <dbReference type="ARBA" id="ARBA00022840"/>
    </source>
</evidence>
<evidence type="ECO:0000256" key="2">
    <source>
        <dbReference type="ARBA" id="ARBA00009404"/>
    </source>
</evidence>
<protein>
    <recommendedName>
        <fullName evidence="4 10">Autoinducer 2 import ATP-binding protein LsrA</fullName>
        <shortName evidence="10">AI-2 import ATP-binding protein LsrA</shortName>
        <ecNumber evidence="8 10">7.6.2.13</ecNumber>
    </recommendedName>
</protein>
<accession>A0A2D0KNI5</accession>
<proteinExistence type="inferred from homology"/>